<keyword evidence="2" id="KW-1185">Reference proteome</keyword>
<dbReference type="EMBL" id="QZEY01000035">
    <property type="protein sequence ID" value="RJL19749.1"/>
    <property type="molecule type" value="Genomic_DNA"/>
</dbReference>
<proteinExistence type="predicted"/>
<organism evidence="1 2">
    <name type="scientific">Bailinhaonella thermotolerans</name>
    <dbReference type="NCBI Taxonomy" id="1070861"/>
    <lineage>
        <taxon>Bacteria</taxon>
        <taxon>Bacillati</taxon>
        <taxon>Actinomycetota</taxon>
        <taxon>Actinomycetes</taxon>
        <taxon>Streptosporangiales</taxon>
        <taxon>Streptosporangiaceae</taxon>
        <taxon>Bailinhaonella</taxon>
    </lineage>
</organism>
<evidence type="ECO:0000313" key="1">
    <source>
        <dbReference type="EMBL" id="RJL19749.1"/>
    </source>
</evidence>
<dbReference type="Proteomes" id="UP000265768">
    <property type="component" value="Unassembled WGS sequence"/>
</dbReference>
<name>A0A3A4A0L8_9ACTN</name>
<reference evidence="1 2" key="1">
    <citation type="submission" date="2018-09" db="EMBL/GenBank/DDBJ databases">
        <title>YIM 75507 draft genome.</title>
        <authorList>
            <person name="Tang S."/>
            <person name="Feng Y."/>
        </authorList>
    </citation>
    <scope>NUCLEOTIDE SEQUENCE [LARGE SCALE GENOMIC DNA]</scope>
    <source>
        <strain evidence="1 2">YIM 75507</strain>
    </source>
</reference>
<evidence type="ECO:0000313" key="2">
    <source>
        <dbReference type="Proteomes" id="UP000265768"/>
    </source>
</evidence>
<protein>
    <submittedName>
        <fullName evidence="1">Uncharacterized protein</fullName>
    </submittedName>
</protein>
<dbReference type="AlphaFoldDB" id="A0A3A4A0L8"/>
<comment type="caution">
    <text evidence="1">The sequence shown here is derived from an EMBL/GenBank/DDBJ whole genome shotgun (WGS) entry which is preliminary data.</text>
</comment>
<sequence>MPVFAQVAVLAKPLYVNLPRIPDYSELHGGWGHVREQDADRDMQALQAEQIADEIEHAAP</sequence>
<gene>
    <name evidence="1" type="ORF">D5H75_40190</name>
</gene>
<accession>A0A3A4A0L8</accession>